<feature type="transmembrane region" description="Helical" evidence="4">
    <location>
        <begin position="6"/>
        <end position="23"/>
    </location>
</feature>
<keyword evidence="6" id="KW-1185">Reference proteome</keyword>
<name>A0ABV0KB97_9CYAN</name>
<sequence length="467" mass="49651">MLLVLLSTPTALLIGAFFGFWIGNSAKIRTRSRQVLIWSVVGACLGSRLLSFIVLGVLLKGVISTFGYFSWSLYLLIVAWVGSAIYGAIWGARFSVSLWEGNTSGLRKLATFLIGSMLVAVLVVQAAHLFHNYASPADKAQLNSLFQVKKARLANTFAAGFGQSRGDHYLSLSPDEKTLASVNGGSLNVWDVESGQLVQPQFEANSYVFSLALSPNAQALATGGLDDTVSVLNIATGGRKYLVPASSANQTGAVRSIAFSPDGQRIASSNQDGFVHLWDFNSGRLVKTLLEPNNTGAQYSVIFSPDNQTVLGVGPNLIKVWRQSDGTPLRTLATRAGSNALLPNVTLSSNSQTLMIARAGDCLSSSTGEGSRLEFWNLKTGLQQQSIDAGCSSIVSAGISHNWQVAVAKTHSNTIQAWNVSTGKLIDTFSDGEAYGVPAVAISADGRTVFSAGNHDGSVKLWQLPED</sequence>
<dbReference type="PROSITE" id="PS00678">
    <property type="entry name" value="WD_REPEATS_1"/>
    <property type="match status" value="1"/>
</dbReference>
<protein>
    <submittedName>
        <fullName evidence="5">PD40 domain-containing protein</fullName>
    </submittedName>
</protein>
<dbReference type="EMBL" id="JAMPKX010000019">
    <property type="protein sequence ID" value="MEP0950050.1"/>
    <property type="molecule type" value="Genomic_DNA"/>
</dbReference>
<feature type="repeat" description="WD" evidence="3">
    <location>
        <begin position="247"/>
        <end position="288"/>
    </location>
</feature>
<accession>A0ABV0KB97</accession>
<dbReference type="InterPro" id="IPR036322">
    <property type="entry name" value="WD40_repeat_dom_sf"/>
</dbReference>
<evidence type="ECO:0000256" key="1">
    <source>
        <dbReference type="ARBA" id="ARBA00022574"/>
    </source>
</evidence>
<feature type="repeat" description="WD" evidence="3">
    <location>
        <begin position="430"/>
        <end position="467"/>
    </location>
</feature>
<evidence type="ECO:0000256" key="4">
    <source>
        <dbReference type="SAM" id="Phobius"/>
    </source>
</evidence>
<dbReference type="PANTHER" id="PTHR19879:SF9">
    <property type="entry name" value="TRANSCRIPTION INITIATION FACTOR TFIID SUBUNIT 5"/>
    <property type="match status" value="1"/>
</dbReference>
<evidence type="ECO:0000313" key="5">
    <source>
        <dbReference type="EMBL" id="MEP0950050.1"/>
    </source>
</evidence>
<dbReference type="InterPro" id="IPR019775">
    <property type="entry name" value="WD40_repeat_CS"/>
</dbReference>
<keyword evidence="4" id="KW-0472">Membrane</keyword>
<reference evidence="5 6" key="1">
    <citation type="submission" date="2022-04" db="EMBL/GenBank/DDBJ databases">
        <title>Positive selection, recombination, and allopatry shape intraspecific diversity of widespread and dominant cyanobacteria.</title>
        <authorList>
            <person name="Wei J."/>
            <person name="Shu W."/>
            <person name="Hu C."/>
        </authorList>
    </citation>
    <scope>NUCLEOTIDE SEQUENCE [LARGE SCALE GENOMIC DNA]</scope>
    <source>
        <strain evidence="5 6">DQ-A4</strain>
    </source>
</reference>
<dbReference type="SMART" id="SM00320">
    <property type="entry name" value="WD40"/>
    <property type="match status" value="5"/>
</dbReference>
<dbReference type="InterPro" id="IPR001680">
    <property type="entry name" value="WD40_rpt"/>
</dbReference>
<evidence type="ECO:0000313" key="6">
    <source>
        <dbReference type="Proteomes" id="UP001482513"/>
    </source>
</evidence>
<gene>
    <name evidence="5" type="ORF">NC992_24470</name>
</gene>
<dbReference type="RefSeq" id="WP_190707555.1">
    <property type="nucleotide sequence ID" value="NZ_JAMPKX010000019.1"/>
</dbReference>
<dbReference type="PROSITE" id="PS50294">
    <property type="entry name" value="WD_REPEATS_REGION"/>
    <property type="match status" value="2"/>
</dbReference>
<proteinExistence type="predicted"/>
<keyword evidence="1 3" id="KW-0853">WD repeat</keyword>
<organism evidence="5 6">
    <name type="scientific">Leptolyngbya subtilissima DQ-A4</name>
    <dbReference type="NCBI Taxonomy" id="2933933"/>
    <lineage>
        <taxon>Bacteria</taxon>
        <taxon>Bacillati</taxon>
        <taxon>Cyanobacteriota</taxon>
        <taxon>Cyanophyceae</taxon>
        <taxon>Leptolyngbyales</taxon>
        <taxon>Leptolyngbyaceae</taxon>
        <taxon>Leptolyngbya group</taxon>
        <taxon>Leptolyngbya</taxon>
    </lineage>
</organism>
<feature type="transmembrane region" description="Helical" evidence="4">
    <location>
        <begin position="35"/>
        <end position="59"/>
    </location>
</feature>
<evidence type="ECO:0000256" key="2">
    <source>
        <dbReference type="ARBA" id="ARBA00022737"/>
    </source>
</evidence>
<feature type="transmembrane region" description="Helical" evidence="4">
    <location>
        <begin position="71"/>
        <end position="89"/>
    </location>
</feature>
<dbReference type="SUPFAM" id="SSF50978">
    <property type="entry name" value="WD40 repeat-like"/>
    <property type="match status" value="1"/>
</dbReference>
<evidence type="ECO:0000256" key="3">
    <source>
        <dbReference type="PROSITE-ProRule" id="PRU00221"/>
    </source>
</evidence>
<dbReference type="Pfam" id="PF00400">
    <property type="entry name" value="WD40"/>
    <property type="match status" value="3"/>
</dbReference>
<keyword evidence="4" id="KW-0812">Transmembrane</keyword>
<dbReference type="Proteomes" id="UP001482513">
    <property type="component" value="Unassembled WGS sequence"/>
</dbReference>
<dbReference type="Gene3D" id="2.130.10.10">
    <property type="entry name" value="YVTN repeat-like/Quinoprotein amine dehydrogenase"/>
    <property type="match status" value="2"/>
</dbReference>
<comment type="caution">
    <text evidence="5">The sequence shown here is derived from an EMBL/GenBank/DDBJ whole genome shotgun (WGS) entry which is preliminary data.</text>
</comment>
<keyword evidence="4" id="KW-1133">Transmembrane helix</keyword>
<dbReference type="PROSITE" id="PS50082">
    <property type="entry name" value="WD_REPEATS_2"/>
    <property type="match status" value="2"/>
</dbReference>
<feature type="transmembrane region" description="Helical" evidence="4">
    <location>
        <begin position="109"/>
        <end position="130"/>
    </location>
</feature>
<dbReference type="PANTHER" id="PTHR19879">
    <property type="entry name" value="TRANSCRIPTION INITIATION FACTOR TFIID"/>
    <property type="match status" value="1"/>
</dbReference>
<keyword evidence="2" id="KW-0677">Repeat</keyword>
<dbReference type="InterPro" id="IPR015943">
    <property type="entry name" value="WD40/YVTN_repeat-like_dom_sf"/>
</dbReference>